<evidence type="ECO:0000313" key="1">
    <source>
        <dbReference type="EMBL" id="KAH9375520.1"/>
    </source>
</evidence>
<protein>
    <submittedName>
        <fullName evidence="1">Uncharacterized protein</fullName>
    </submittedName>
</protein>
<gene>
    <name evidence="1" type="ORF">HPB48_019305</name>
</gene>
<comment type="caution">
    <text evidence="1">The sequence shown here is derived from an EMBL/GenBank/DDBJ whole genome shotgun (WGS) entry which is preliminary data.</text>
</comment>
<keyword evidence="2" id="KW-1185">Reference proteome</keyword>
<dbReference type="EMBL" id="JABSTR010000007">
    <property type="protein sequence ID" value="KAH9375520.1"/>
    <property type="molecule type" value="Genomic_DNA"/>
</dbReference>
<accession>A0A9J6GLZ4</accession>
<dbReference type="AlphaFoldDB" id="A0A9J6GLZ4"/>
<reference evidence="1 2" key="1">
    <citation type="journal article" date="2020" name="Cell">
        <title>Large-Scale Comparative Analyses of Tick Genomes Elucidate Their Genetic Diversity and Vector Capacities.</title>
        <authorList>
            <consortium name="Tick Genome and Microbiome Consortium (TIGMIC)"/>
            <person name="Jia N."/>
            <person name="Wang J."/>
            <person name="Shi W."/>
            <person name="Du L."/>
            <person name="Sun Y."/>
            <person name="Zhan W."/>
            <person name="Jiang J.F."/>
            <person name="Wang Q."/>
            <person name="Zhang B."/>
            <person name="Ji P."/>
            <person name="Bell-Sakyi L."/>
            <person name="Cui X.M."/>
            <person name="Yuan T.T."/>
            <person name="Jiang B.G."/>
            <person name="Yang W.F."/>
            <person name="Lam T.T."/>
            <person name="Chang Q.C."/>
            <person name="Ding S.J."/>
            <person name="Wang X.J."/>
            <person name="Zhu J.G."/>
            <person name="Ruan X.D."/>
            <person name="Zhao L."/>
            <person name="Wei J.T."/>
            <person name="Ye R.Z."/>
            <person name="Que T.C."/>
            <person name="Du C.H."/>
            <person name="Zhou Y.H."/>
            <person name="Cheng J.X."/>
            <person name="Dai P.F."/>
            <person name="Guo W.B."/>
            <person name="Han X.H."/>
            <person name="Huang E.J."/>
            <person name="Li L.F."/>
            <person name="Wei W."/>
            <person name="Gao Y.C."/>
            <person name="Liu J.Z."/>
            <person name="Shao H.Z."/>
            <person name="Wang X."/>
            <person name="Wang C.C."/>
            <person name="Yang T.C."/>
            <person name="Huo Q.B."/>
            <person name="Li W."/>
            <person name="Chen H.Y."/>
            <person name="Chen S.E."/>
            <person name="Zhou L.G."/>
            <person name="Ni X.B."/>
            <person name="Tian J.H."/>
            <person name="Sheng Y."/>
            <person name="Liu T."/>
            <person name="Pan Y.S."/>
            <person name="Xia L.Y."/>
            <person name="Li J."/>
            <person name="Zhao F."/>
            <person name="Cao W.C."/>
        </authorList>
    </citation>
    <scope>NUCLEOTIDE SEQUENCE [LARGE SCALE GENOMIC DNA]</scope>
    <source>
        <strain evidence="1">HaeL-2018</strain>
    </source>
</reference>
<evidence type="ECO:0000313" key="2">
    <source>
        <dbReference type="Proteomes" id="UP000821853"/>
    </source>
</evidence>
<dbReference type="VEuPathDB" id="VectorBase:HLOH_040387"/>
<proteinExistence type="predicted"/>
<name>A0A9J6GLZ4_HAELO</name>
<organism evidence="1 2">
    <name type="scientific">Haemaphysalis longicornis</name>
    <name type="common">Bush tick</name>
    <dbReference type="NCBI Taxonomy" id="44386"/>
    <lineage>
        <taxon>Eukaryota</taxon>
        <taxon>Metazoa</taxon>
        <taxon>Ecdysozoa</taxon>
        <taxon>Arthropoda</taxon>
        <taxon>Chelicerata</taxon>
        <taxon>Arachnida</taxon>
        <taxon>Acari</taxon>
        <taxon>Parasitiformes</taxon>
        <taxon>Ixodida</taxon>
        <taxon>Ixodoidea</taxon>
        <taxon>Ixodidae</taxon>
        <taxon>Haemaphysalinae</taxon>
        <taxon>Haemaphysalis</taxon>
    </lineage>
</organism>
<dbReference type="Proteomes" id="UP000821853">
    <property type="component" value="Chromosome 5"/>
</dbReference>
<sequence length="66" mass="7376">MKLQLVMGKPVEQDGRRMSVISRAFTLKSVSQRVAKLLAPTYAGENNRELIECCQMSHHKACARTG</sequence>